<dbReference type="EMBL" id="CARXXK010000003">
    <property type="protein sequence ID" value="CAI6363313.1"/>
    <property type="molecule type" value="Genomic_DNA"/>
</dbReference>
<dbReference type="AlphaFoldDB" id="A0AAV0X5V7"/>
<evidence type="ECO:0000256" key="1">
    <source>
        <dbReference type="SAM" id="SignalP"/>
    </source>
</evidence>
<accession>A0AAV0X5V7</accession>
<comment type="caution">
    <text evidence="2">The sequence shown here is derived from an EMBL/GenBank/DDBJ whole genome shotgun (WGS) entry which is preliminary data.</text>
</comment>
<evidence type="ECO:0000313" key="2">
    <source>
        <dbReference type="EMBL" id="CAI6363313.1"/>
    </source>
</evidence>
<dbReference type="Proteomes" id="UP001160148">
    <property type="component" value="Unassembled WGS sequence"/>
</dbReference>
<keyword evidence="3" id="KW-1185">Reference proteome</keyword>
<organism evidence="2 3">
    <name type="scientific">Macrosiphum euphorbiae</name>
    <name type="common">potato aphid</name>
    <dbReference type="NCBI Taxonomy" id="13131"/>
    <lineage>
        <taxon>Eukaryota</taxon>
        <taxon>Metazoa</taxon>
        <taxon>Ecdysozoa</taxon>
        <taxon>Arthropoda</taxon>
        <taxon>Hexapoda</taxon>
        <taxon>Insecta</taxon>
        <taxon>Pterygota</taxon>
        <taxon>Neoptera</taxon>
        <taxon>Paraneoptera</taxon>
        <taxon>Hemiptera</taxon>
        <taxon>Sternorrhyncha</taxon>
        <taxon>Aphidomorpha</taxon>
        <taxon>Aphidoidea</taxon>
        <taxon>Aphididae</taxon>
        <taxon>Macrosiphini</taxon>
        <taxon>Macrosiphum</taxon>
    </lineage>
</organism>
<keyword evidence="1" id="KW-0732">Signal</keyword>
<feature type="chain" id="PRO_5043337020" evidence="1">
    <location>
        <begin position="24"/>
        <end position="113"/>
    </location>
</feature>
<reference evidence="2 3" key="1">
    <citation type="submission" date="2023-01" db="EMBL/GenBank/DDBJ databases">
        <authorList>
            <person name="Whitehead M."/>
        </authorList>
    </citation>
    <scope>NUCLEOTIDE SEQUENCE [LARGE SCALE GENOMIC DNA]</scope>
</reference>
<gene>
    <name evidence="2" type="ORF">MEUPH1_LOCUS18279</name>
</gene>
<feature type="signal peptide" evidence="1">
    <location>
        <begin position="1"/>
        <end position="23"/>
    </location>
</feature>
<protein>
    <submittedName>
        <fullName evidence="2">Uncharacterized protein</fullName>
    </submittedName>
</protein>
<proteinExistence type="predicted"/>
<evidence type="ECO:0000313" key="3">
    <source>
        <dbReference type="Proteomes" id="UP001160148"/>
    </source>
</evidence>
<name>A0AAV0X5V7_9HEMI</name>
<sequence length="113" mass="13092">MDVWNVICRTMLLQFLLINHSISSENQDNAFFNLTLTTNSPGLQYEILGDGKLCKSSWTINTFIDLKYLINSHSDIRNMLNAINTYAIKDSFQITVNNLEKHLKKNKFRYTGN</sequence>